<name>A0A4C1UUL5_EUMVA</name>
<dbReference type="AlphaFoldDB" id="A0A4C1UUL5"/>
<dbReference type="EMBL" id="BGZK01000223">
    <property type="protein sequence ID" value="GBP29676.1"/>
    <property type="molecule type" value="Genomic_DNA"/>
</dbReference>
<organism evidence="1 2">
    <name type="scientific">Eumeta variegata</name>
    <name type="common">Bagworm moth</name>
    <name type="synonym">Eumeta japonica</name>
    <dbReference type="NCBI Taxonomy" id="151549"/>
    <lineage>
        <taxon>Eukaryota</taxon>
        <taxon>Metazoa</taxon>
        <taxon>Ecdysozoa</taxon>
        <taxon>Arthropoda</taxon>
        <taxon>Hexapoda</taxon>
        <taxon>Insecta</taxon>
        <taxon>Pterygota</taxon>
        <taxon>Neoptera</taxon>
        <taxon>Endopterygota</taxon>
        <taxon>Lepidoptera</taxon>
        <taxon>Glossata</taxon>
        <taxon>Ditrysia</taxon>
        <taxon>Tineoidea</taxon>
        <taxon>Psychidae</taxon>
        <taxon>Oiketicinae</taxon>
        <taxon>Eumeta</taxon>
    </lineage>
</organism>
<sequence length="118" mass="12604">MPPAPSRPPEAPPVPASCPSPAPASLLQFSTRSADAASPTRCGVDDYPFHLVLDAPRSGLRARRCRVRSDEPGVLGAVRCECRMSFGLRARVTVKRNEVSTKSKCPWRPGGAGGLCYI</sequence>
<comment type="caution">
    <text evidence="1">The sequence shown here is derived from an EMBL/GenBank/DDBJ whole genome shotgun (WGS) entry which is preliminary data.</text>
</comment>
<gene>
    <name evidence="1" type="ORF">EVAR_13599_1</name>
</gene>
<evidence type="ECO:0000313" key="1">
    <source>
        <dbReference type="EMBL" id="GBP29676.1"/>
    </source>
</evidence>
<accession>A0A4C1UUL5</accession>
<dbReference type="Proteomes" id="UP000299102">
    <property type="component" value="Unassembled WGS sequence"/>
</dbReference>
<keyword evidence="2" id="KW-1185">Reference proteome</keyword>
<reference evidence="1 2" key="1">
    <citation type="journal article" date="2019" name="Commun. Biol.">
        <title>The bagworm genome reveals a unique fibroin gene that provides high tensile strength.</title>
        <authorList>
            <person name="Kono N."/>
            <person name="Nakamura H."/>
            <person name="Ohtoshi R."/>
            <person name="Tomita M."/>
            <person name="Numata K."/>
            <person name="Arakawa K."/>
        </authorList>
    </citation>
    <scope>NUCLEOTIDE SEQUENCE [LARGE SCALE GENOMIC DNA]</scope>
</reference>
<proteinExistence type="predicted"/>
<evidence type="ECO:0000313" key="2">
    <source>
        <dbReference type="Proteomes" id="UP000299102"/>
    </source>
</evidence>
<protein>
    <submittedName>
        <fullName evidence="1">Uncharacterized protein</fullName>
    </submittedName>
</protein>